<accession>A0A1B1Z0C8</accession>
<dbReference type="AlphaFoldDB" id="A0A1B1Z0C8"/>
<dbReference type="STRING" id="255247.ABE41_002385"/>
<dbReference type="InterPro" id="IPR025548">
    <property type="entry name" value="YfkD"/>
</dbReference>
<dbReference type="RefSeq" id="WP_066286149.1">
    <property type="nucleotide sequence ID" value="NZ_CP016761.1"/>
</dbReference>
<feature type="chain" id="PRO_5008533186" description="YfkD-like protein" evidence="2">
    <location>
        <begin position="23"/>
        <end position="288"/>
    </location>
</feature>
<evidence type="ECO:0000256" key="2">
    <source>
        <dbReference type="SAM" id="SignalP"/>
    </source>
</evidence>
<dbReference type="Proteomes" id="UP000077412">
    <property type="component" value="Chromosome"/>
</dbReference>
<name>A0A1B1Z0C8_9BACL</name>
<sequence length="288" mass="32078">MRKRIFIIIFVMLFAFTNQAFAAEKTTEKPAEKPSEKTAEKTAEKADDKAGKNADIKVPGSVLSISKENTYPNSAQDLPYLEPSKLAKAMLKTSDVPITNPDLIRLLNESSINASKVAFWYRAKIYLGQWPLSYQSTETTVNWEHQQINTNRLDNRGAKSVAKLYYNQTAHKKVSGGLTASIPNSEAVQKMMLITAAEKSKLPLAFQTAVGAGTKKSNVYHVSPKQVGYLYSYVPAVNERGRVTYGEVYIVLKGGKREIVIQNVTQQGIGAWIPIQDHVSFRFHTSNM</sequence>
<feature type="signal peptide" evidence="2">
    <location>
        <begin position="1"/>
        <end position="22"/>
    </location>
</feature>
<evidence type="ECO:0000313" key="4">
    <source>
        <dbReference type="Proteomes" id="UP000077412"/>
    </source>
</evidence>
<dbReference type="OrthoDB" id="2690238at2"/>
<feature type="region of interest" description="Disordered" evidence="1">
    <location>
        <begin position="25"/>
        <end position="54"/>
    </location>
</feature>
<protein>
    <recommendedName>
        <fullName evidence="5">YfkD-like protein</fullName>
    </recommendedName>
</protein>
<dbReference type="EMBL" id="CP016761">
    <property type="protein sequence ID" value="ANX10863.1"/>
    <property type="molecule type" value="Genomic_DNA"/>
</dbReference>
<dbReference type="Pfam" id="PF14167">
    <property type="entry name" value="YfkD"/>
    <property type="match status" value="1"/>
</dbReference>
<keyword evidence="2" id="KW-0732">Signal</keyword>
<evidence type="ECO:0000313" key="3">
    <source>
        <dbReference type="EMBL" id="ANX10863.1"/>
    </source>
</evidence>
<evidence type="ECO:0008006" key="5">
    <source>
        <dbReference type="Google" id="ProtNLM"/>
    </source>
</evidence>
<evidence type="ECO:0000256" key="1">
    <source>
        <dbReference type="SAM" id="MobiDB-lite"/>
    </source>
</evidence>
<organism evidence="3 4">
    <name type="scientific">Fictibacillus arsenicus</name>
    <dbReference type="NCBI Taxonomy" id="255247"/>
    <lineage>
        <taxon>Bacteria</taxon>
        <taxon>Bacillati</taxon>
        <taxon>Bacillota</taxon>
        <taxon>Bacilli</taxon>
        <taxon>Bacillales</taxon>
        <taxon>Fictibacillaceae</taxon>
        <taxon>Fictibacillus</taxon>
    </lineage>
</organism>
<dbReference type="KEGG" id="far:ABE41_002385"/>
<proteinExistence type="predicted"/>
<gene>
    <name evidence="3" type="ORF">ABE41_002385</name>
</gene>
<reference evidence="3 4" key="1">
    <citation type="submission" date="2016-08" db="EMBL/GenBank/DDBJ databases">
        <title>Complete genome sequence of Fictibacillus arsenicus G25-54, a strain with toxicity to nematodes and a potential arsenic-resistance activity.</title>
        <authorList>
            <person name="Zheng Z."/>
        </authorList>
    </citation>
    <scope>NUCLEOTIDE SEQUENCE [LARGE SCALE GENOMIC DNA]</scope>
    <source>
        <strain evidence="3 4">G25-54</strain>
    </source>
</reference>
<keyword evidence="4" id="KW-1185">Reference proteome</keyword>